<evidence type="ECO:0000256" key="1">
    <source>
        <dbReference type="SAM" id="Phobius"/>
    </source>
</evidence>
<evidence type="ECO:0000313" key="4">
    <source>
        <dbReference type="Proteomes" id="UP000601435"/>
    </source>
</evidence>
<protein>
    <submittedName>
        <fullName evidence="3">ERD4 protein</fullName>
    </submittedName>
</protein>
<keyword evidence="4" id="KW-1185">Reference proteome</keyword>
<feature type="transmembrane region" description="Helical" evidence="1">
    <location>
        <begin position="241"/>
        <end position="260"/>
    </location>
</feature>
<comment type="caution">
    <text evidence="3">The sequence shown here is derived from an EMBL/GenBank/DDBJ whole genome shotgun (WGS) entry which is preliminary data.</text>
</comment>
<dbReference type="OrthoDB" id="423077at2759"/>
<sequence length="452" mass="51382">MMRPRSVQDFTLDGPVRGELRDVIDHWSEVLQTERSALLAEQRRLGLKDAAEPDFIRAYCTSAFVTFWSRRDAEIALRVQYRADGLQFLVSSAPAPDDVRHQDLQKGGAVWGDMLMGYLCILFLFWVFAPFIVAFSAVAQLETLETVVPSLHHIVTYWPIFRSLWDGLASAFALSLFMSCLPFCLYVVCSRLFVTKSERRCQLQVQSWYFFFLTVFVLLVPAVGSSVFYTMSRLVDHPKEIFSLLASTLPYSTHFYLSYFPLQWTFQVLEAARYPIAMKYLAMKALYGEDQAKTLCEPEDQAYYGIGARSARCSLLLSMALTFCSLSPLICALGLATFGLCRLTYGYLLVYSETTKPDLGGEFWCLQLQHLQKGLFLYVALMTSVLLERSDSLGPPGIAAGAGVLLLQQYLQFKRKYQWRCLPFEDLVHVDDDRASVAVTGVEYQQPELRET</sequence>
<organism evidence="3 4">
    <name type="scientific">Symbiodinium necroappetens</name>
    <dbReference type="NCBI Taxonomy" id="1628268"/>
    <lineage>
        <taxon>Eukaryota</taxon>
        <taxon>Sar</taxon>
        <taxon>Alveolata</taxon>
        <taxon>Dinophyceae</taxon>
        <taxon>Suessiales</taxon>
        <taxon>Symbiodiniaceae</taxon>
        <taxon>Symbiodinium</taxon>
    </lineage>
</organism>
<feature type="transmembrane region" description="Helical" evidence="1">
    <location>
        <begin position="208"/>
        <end position="229"/>
    </location>
</feature>
<dbReference type="InterPro" id="IPR045122">
    <property type="entry name" value="Csc1-like"/>
</dbReference>
<proteinExistence type="predicted"/>
<gene>
    <name evidence="3" type="primary">ERD4</name>
    <name evidence="3" type="ORF">SNEC2469_LOCUS13635</name>
</gene>
<evidence type="ECO:0000313" key="3">
    <source>
        <dbReference type="EMBL" id="CAE7481720.1"/>
    </source>
</evidence>
<name>A0A812SLW9_9DINO</name>
<dbReference type="Pfam" id="PF02714">
    <property type="entry name" value="RSN1_7TM"/>
    <property type="match status" value="1"/>
</dbReference>
<keyword evidence="1" id="KW-0472">Membrane</keyword>
<dbReference type="Proteomes" id="UP000601435">
    <property type="component" value="Unassembled WGS sequence"/>
</dbReference>
<dbReference type="EMBL" id="CAJNJA010021806">
    <property type="protein sequence ID" value="CAE7481720.1"/>
    <property type="molecule type" value="Genomic_DNA"/>
</dbReference>
<keyword evidence="1" id="KW-1133">Transmembrane helix</keyword>
<feature type="transmembrane region" description="Helical" evidence="1">
    <location>
        <begin position="115"/>
        <end position="139"/>
    </location>
</feature>
<reference evidence="3" key="1">
    <citation type="submission" date="2021-02" db="EMBL/GenBank/DDBJ databases">
        <authorList>
            <person name="Dougan E. K."/>
            <person name="Rhodes N."/>
            <person name="Thang M."/>
            <person name="Chan C."/>
        </authorList>
    </citation>
    <scope>NUCLEOTIDE SEQUENCE</scope>
</reference>
<dbReference type="AlphaFoldDB" id="A0A812SLW9"/>
<dbReference type="InterPro" id="IPR003864">
    <property type="entry name" value="CSC1/OSCA1-like_7TM"/>
</dbReference>
<feature type="transmembrane region" description="Helical" evidence="1">
    <location>
        <begin position="168"/>
        <end position="188"/>
    </location>
</feature>
<dbReference type="GO" id="GO:0005886">
    <property type="term" value="C:plasma membrane"/>
    <property type="evidence" value="ECO:0007669"/>
    <property type="project" value="TreeGrafter"/>
</dbReference>
<feature type="domain" description="CSC1/OSCA1-like 7TM region" evidence="2">
    <location>
        <begin position="118"/>
        <end position="384"/>
    </location>
</feature>
<dbReference type="GO" id="GO:0005227">
    <property type="term" value="F:calcium-activated cation channel activity"/>
    <property type="evidence" value="ECO:0007669"/>
    <property type="project" value="InterPro"/>
</dbReference>
<feature type="transmembrane region" description="Helical" evidence="1">
    <location>
        <begin position="315"/>
        <end position="340"/>
    </location>
</feature>
<accession>A0A812SLW9</accession>
<dbReference type="PANTHER" id="PTHR13018:SF5">
    <property type="entry name" value="RE44586P"/>
    <property type="match status" value="1"/>
</dbReference>
<dbReference type="PANTHER" id="PTHR13018">
    <property type="entry name" value="PROBABLE MEMBRANE PROTEIN DUF221-RELATED"/>
    <property type="match status" value="1"/>
</dbReference>
<evidence type="ECO:0000259" key="2">
    <source>
        <dbReference type="Pfam" id="PF02714"/>
    </source>
</evidence>
<keyword evidence="1" id="KW-0812">Transmembrane</keyword>